<protein>
    <submittedName>
        <fullName evidence="1">Uncharacterized protein</fullName>
    </submittedName>
</protein>
<accession>A0A5B7IBY7</accession>
<dbReference type="Proteomes" id="UP000324222">
    <property type="component" value="Unassembled WGS sequence"/>
</dbReference>
<dbReference type="EMBL" id="VSRR010052156">
    <property type="protein sequence ID" value="MPC79813.1"/>
    <property type="molecule type" value="Genomic_DNA"/>
</dbReference>
<organism evidence="1 2">
    <name type="scientific">Portunus trituberculatus</name>
    <name type="common">Swimming crab</name>
    <name type="synonym">Neptunus trituberculatus</name>
    <dbReference type="NCBI Taxonomy" id="210409"/>
    <lineage>
        <taxon>Eukaryota</taxon>
        <taxon>Metazoa</taxon>
        <taxon>Ecdysozoa</taxon>
        <taxon>Arthropoda</taxon>
        <taxon>Crustacea</taxon>
        <taxon>Multicrustacea</taxon>
        <taxon>Malacostraca</taxon>
        <taxon>Eumalacostraca</taxon>
        <taxon>Eucarida</taxon>
        <taxon>Decapoda</taxon>
        <taxon>Pleocyemata</taxon>
        <taxon>Brachyura</taxon>
        <taxon>Eubrachyura</taxon>
        <taxon>Portunoidea</taxon>
        <taxon>Portunidae</taxon>
        <taxon>Portuninae</taxon>
        <taxon>Portunus</taxon>
    </lineage>
</organism>
<evidence type="ECO:0000313" key="2">
    <source>
        <dbReference type="Proteomes" id="UP000324222"/>
    </source>
</evidence>
<dbReference type="AlphaFoldDB" id="A0A5B7IBY7"/>
<name>A0A5B7IBY7_PORTR</name>
<comment type="caution">
    <text evidence="1">The sequence shown here is derived from an EMBL/GenBank/DDBJ whole genome shotgun (WGS) entry which is preliminary data.</text>
</comment>
<evidence type="ECO:0000313" key="1">
    <source>
        <dbReference type="EMBL" id="MPC79813.1"/>
    </source>
</evidence>
<reference evidence="1 2" key="1">
    <citation type="submission" date="2019-05" db="EMBL/GenBank/DDBJ databases">
        <title>Another draft genome of Portunus trituberculatus and its Hox gene families provides insights of decapod evolution.</title>
        <authorList>
            <person name="Jeong J.-H."/>
            <person name="Song I."/>
            <person name="Kim S."/>
            <person name="Choi T."/>
            <person name="Kim D."/>
            <person name="Ryu S."/>
            <person name="Kim W."/>
        </authorList>
    </citation>
    <scope>NUCLEOTIDE SEQUENCE [LARGE SCALE GENOMIC DNA]</scope>
    <source>
        <tissue evidence="1">Muscle</tissue>
    </source>
</reference>
<proteinExistence type="predicted"/>
<gene>
    <name evidence="1" type="ORF">E2C01_074359</name>
</gene>
<keyword evidence="2" id="KW-1185">Reference proteome</keyword>
<sequence>MLSSLLCVAAQDIQESAAYSRCGLISSGPMAFCVSSPHNNHLVMRHFNHGDSLLAPLDQLRRWLLWIPHLHFSSKQGSQQLCPLLTAGGDSTVLLAEGRDGFLVASSLFVLNKGPRSFVSYVGATQFPAQVFLPLF</sequence>